<protein>
    <submittedName>
        <fullName evidence="2">Uncharacterized protein</fullName>
    </submittedName>
</protein>
<gene>
    <name evidence="2" type="ORF">SAMN05444167_1001</name>
</gene>
<evidence type="ECO:0000313" key="3">
    <source>
        <dbReference type="Proteomes" id="UP000182427"/>
    </source>
</evidence>
<evidence type="ECO:0000313" key="2">
    <source>
        <dbReference type="EMBL" id="SDE97712.1"/>
    </source>
</evidence>
<dbReference type="AlphaFoldDB" id="A0A1G7HB94"/>
<dbReference type="Proteomes" id="UP000182427">
    <property type="component" value="Chromosome I"/>
</dbReference>
<accession>A0A1G7HB94</accession>
<keyword evidence="3" id="KW-1185">Reference proteome</keyword>
<dbReference type="EMBL" id="LT629690">
    <property type="protein sequence ID" value="SDE97712.1"/>
    <property type="molecule type" value="Genomic_DNA"/>
</dbReference>
<name>A0A1G7HB94_9BACT</name>
<evidence type="ECO:0000256" key="1">
    <source>
        <dbReference type="SAM" id="MobiDB-lite"/>
    </source>
</evidence>
<reference evidence="2 3" key="1">
    <citation type="submission" date="2016-10" db="EMBL/GenBank/DDBJ databases">
        <authorList>
            <person name="de Groot N.N."/>
        </authorList>
    </citation>
    <scope>NUCLEOTIDE SEQUENCE [LARGE SCALE GENOMIC DNA]</scope>
    <source>
        <strain evidence="2 3">GAS232</strain>
    </source>
</reference>
<sequence length="220" mass="25076">MRLFSYATVLSENKVRESRATQLSTFRGKSPHDGVAFACLSLQTSAIKNFHVTAAVTDDSLMPQSSCGTCDCRSARTKQFRKDILGNRKVLRTQAVLHHEQPSSDALINFMVAITRRQLLQDEATPLHVRKHHRSQRPIFRELKLQLTEPATDCPALNLHHGSCRRSRLTQKMSRFNKSLSPNRKDFDAIAALKRIDDGNGSRKNEVRVSRNSSRFEKYR</sequence>
<organism evidence="2 3">
    <name type="scientific">Terriglobus roseus</name>
    <dbReference type="NCBI Taxonomy" id="392734"/>
    <lineage>
        <taxon>Bacteria</taxon>
        <taxon>Pseudomonadati</taxon>
        <taxon>Acidobacteriota</taxon>
        <taxon>Terriglobia</taxon>
        <taxon>Terriglobales</taxon>
        <taxon>Acidobacteriaceae</taxon>
        <taxon>Terriglobus</taxon>
    </lineage>
</organism>
<feature type="region of interest" description="Disordered" evidence="1">
    <location>
        <begin position="199"/>
        <end position="220"/>
    </location>
</feature>
<proteinExistence type="predicted"/>